<evidence type="ECO:0000256" key="5">
    <source>
        <dbReference type="SAM" id="Phobius"/>
    </source>
</evidence>
<evidence type="ECO:0000313" key="8">
    <source>
        <dbReference type="Proteomes" id="UP000545606"/>
    </source>
</evidence>
<dbReference type="Proteomes" id="UP000545606">
    <property type="component" value="Unassembled WGS sequence"/>
</dbReference>
<dbReference type="InterPro" id="IPR007016">
    <property type="entry name" value="O-antigen_ligase-rel_domated"/>
</dbReference>
<keyword evidence="7" id="KW-0436">Ligase</keyword>
<accession>A0A838Y3W8</accession>
<keyword evidence="2 5" id="KW-0812">Transmembrane</keyword>
<evidence type="ECO:0000256" key="4">
    <source>
        <dbReference type="ARBA" id="ARBA00023136"/>
    </source>
</evidence>
<gene>
    <name evidence="7" type="ORF">H2Z84_06550</name>
</gene>
<dbReference type="PANTHER" id="PTHR37422">
    <property type="entry name" value="TEICHURONIC ACID BIOSYNTHESIS PROTEIN TUAE"/>
    <property type="match status" value="1"/>
</dbReference>
<feature type="domain" description="O-antigen ligase-related" evidence="6">
    <location>
        <begin position="216"/>
        <end position="386"/>
    </location>
</feature>
<reference evidence="7 8" key="1">
    <citation type="submission" date="2020-07" db="EMBL/GenBank/DDBJ databases">
        <title>Draft genome sequence of violacein-producing bacteria and related species.</title>
        <authorList>
            <person name="Wilson H.S."/>
            <person name="De Leon M.E."/>
        </authorList>
    </citation>
    <scope>NUCLEOTIDE SEQUENCE [LARGE SCALE GENOMIC DNA]</scope>
    <source>
        <strain evidence="7 8">HSC-21Su07</strain>
    </source>
</reference>
<keyword evidence="8" id="KW-1185">Reference proteome</keyword>
<evidence type="ECO:0000256" key="1">
    <source>
        <dbReference type="ARBA" id="ARBA00004141"/>
    </source>
</evidence>
<dbReference type="GO" id="GO:0016020">
    <property type="term" value="C:membrane"/>
    <property type="evidence" value="ECO:0007669"/>
    <property type="project" value="UniProtKB-SubCell"/>
</dbReference>
<feature type="transmembrane region" description="Helical" evidence="5">
    <location>
        <begin position="178"/>
        <end position="200"/>
    </location>
</feature>
<feature type="transmembrane region" description="Helical" evidence="5">
    <location>
        <begin position="73"/>
        <end position="92"/>
    </location>
</feature>
<sequence>MTKIFESVGTVRRVPLYLEIILVMVAASLMFVWSMPNLTGLRNSLLAINFFICVPLAWPVLKNGGWRRFFPVLPLKIYVLLTLWIVVCALLFSDNRVVSFHEIWGQWIRSALAGAMGLMLASLSVGHRLRLSSASVLTVLMLAIFSQVMLHDVDMLWQWVRTGTLPLGETRILESRTVLTYVVNLLLAFSAAELMGRILFNRRYMPLPGIFFVFVGVVCIFASYTLQTRNGMIGTLALLVSCSLLFWFVKRKATNNILVASLVLLVLSGVTTLGWFAYKADPRWGSLLETVPIAWDTQGHQEWIHRQYPLLADGNPVSGSNYERIAWAKEALLQIAREPIGVGYNRSAFGVALKKIHPDLVETAHSHSGILDFTIANGIPGLIIFIALLWVCFQQGLLSFFKNHSPQGLLLAFIVTGFFGRSLVDSNIRDHMLEQFVFLLCVMLVFSLERDSSES</sequence>
<dbReference type="InterPro" id="IPR051533">
    <property type="entry name" value="WaaL-like"/>
</dbReference>
<name>A0A838Y3W8_9NEIS</name>
<dbReference type="AlphaFoldDB" id="A0A838Y3W8"/>
<keyword evidence="3 5" id="KW-1133">Transmembrane helix</keyword>
<organism evidence="7 8">
    <name type="scientific">Aquitalea aquatica</name>
    <dbReference type="NCBI Taxonomy" id="3044273"/>
    <lineage>
        <taxon>Bacteria</taxon>
        <taxon>Pseudomonadati</taxon>
        <taxon>Pseudomonadota</taxon>
        <taxon>Betaproteobacteria</taxon>
        <taxon>Neisseriales</taxon>
        <taxon>Chromobacteriaceae</taxon>
        <taxon>Aquitalea</taxon>
    </lineage>
</organism>
<feature type="transmembrane region" description="Helical" evidence="5">
    <location>
        <begin position="104"/>
        <end position="124"/>
    </location>
</feature>
<evidence type="ECO:0000259" key="6">
    <source>
        <dbReference type="Pfam" id="PF04932"/>
    </source>
</evidence>
<feature type="transmembrane region" description="Helical" evidence="5">
    <location>
        <begin position="256"/>
        <end position="278"/>
    </location>
</feature>
<feature type="transmembrane region" description="Helical" evidence="5">
    <location>
        <begin position="131"/>
        <end position="150"/>
    </location>
</feature>
<comment type="caution">
    <text evidence="7">The sequence shown here is derived from an EMBL/GenBank/DDBJ whole genome shotgun (WGS) entry which is preliminary data.</text>
</comment>
<feature type="transmembrane region" description="Helical" evidence="5">
    <location>
        <begin position="207"/>
        <end position="226"/>
    </location>
</feature>
<evidence type="ECO:0000256" key="2">
    <source>
        <dbReference type="ARBA" id="ARBA00022692"/>
    </source>
</evidence>
<evidence type="ECO:0000256" key="3">
    <source>
        <dbReference type="ARBA" id="ARBA00022989"/>
    </source>
</evidence>
<feature type="transmembrane region" description="Helical" evidence="5">
    <location>
        <begin position="16"/>
        <end position="35"/>
    </location>
</feature>
<feature type="transmembrane region" description="Helical" evidence="5">
    <location>
        <begin position="379"/>
        <end position="401"/>
    </location>
</feature>
<feature type="transmembrane region" description="Helical" evidence="5">
    <location>
        <begin position="41"/>
        <end position="61"/>
    </location>
</feature>
<dbReference type="GO" id="GO:0016874">
    <property type="term" value="F:ligase activity"/>
    <property type="evidence" value="ECO:0007669"/>
    <property type="project" value="UniProtKB-KW"/>
</dbReference>
<comment type="subcellular location">
    <subcellularLocation>
        <location evidence="1">Membrane</location>
        <topology evidence="1">Multi-pass membrane protein</topology>
    </subcellularLocation>
</comment>
<dbReference type="PANTHER" id="PTHR37422:SF17">
    <property type="entry name" value="O-ANTIGEN LIGASE"/>
    <property type="match status" value="1"/>
</dbReference>
<dbReference type="RefSeq" id="WP_181835262.1">
    <property type="nucleotide sequence ID" value="NZ_JACERN010000022.1"/>
</dbReference>
<protein>
    <submittedName>
        <fullName evidence="7">O-antigen ligase family protein</fullName>
    </submittedName>
</protein>
<proteinExistence type="predicted"/>
<keyword evidence="4 5" id="KW-0472">Membrane</keyword>
<evidence type="ECO:0000313" key="7">
    <source>
        <dbReference type="EMBL" id="MBA4708042.1"/>
    </source>
</evidence>
<feature type="transmembrane region" description="Helical" evidence="5">
    <location>
        <begin position="232"/>
        <end position="249"/>
    </location>
</feature>
<dbReference type="EMBL" id="JACERN010000022">
    <property type="protein sequence ID" value="MBA4708042.1"/>
    <property type="molecule type" value="Genomic_DNA"/>
</dbReference>
<dbReference type="Pfam" id="PF04932">
    <property type="entry name" value="Wzy_C"/>
    <property type="match status" value="1"/>
</dbReference>